<dbReference type="EMBL" id="UGSP01000001">
    <property type="protein sequence ID" value="SUB23862.1"/>
    <property type="molecule type" value="Genomic_DNA"/>
</dbReference>
<accession>A0A379AR19</accession>
<gene>
    <name evidence="2" type="ORF">NCTC11297_00877</name>
</gene>
<dbReference type="Proteomes" id="UP000255098">
    <property type="component" value="Unassembled WGS sequence"/>
</dbReference>
<feature type="transmembrane region" description="Helical" evidence="1">
    <location>
        <begin position="280"/>
        <end position="298"/>
    </location>
</feature>
<dbReference type="GeneID" id="300785565"/>
<proteinExistence type="predicted"/>
<evidence type="ECO:0000256" key="1">
    <source>
        <dbReference type="SAM" id="Phobius"/>
    </source>
</evidence>
<organism evidence="2 3">
    <name type="scientific">Avibacterium avium</name>
    <name type="common">Pasteurella avium</name>
    <dbReference type="NCBI Taxonomy" id="751"/>
    <lineage>
        <taxon>Bacteria</taxon>
        <taxon>Pseudomonadati</taxon>
        <taxon>Pseudomonadota</taxon>
        <taxon>Gammaproteobacteria</taxon>
        <taxon>Pasteurellales</taxon>
        <taxon>Pasteurellaceae</taxon>
        <taxon>Avibacterium</taxon>
    </lineage>
</organism>
<keyword evidence="1" id="KW-0472">Membrane</keyword>
<keyword evidence="1" id="KW-1133">Transmembrane helix</keyword>
<feature type="transmembrane region" description="Helical" evidence="1">
    <location>
        <begin position="310"/>
        <end position="329"/>
    </location>
</feature>
<feature type="transmembrane region" description="Helical" evidence="1">
    <location>
        <begin position="7"/>
        <end position="35"/>
    </location>
</feature>
<sequence length="350" mass="41637">MTILISMYLICFFGFVFPKSKTIFYLQIISSLIIFGGYDGDLDLNFYREQYNSNYLPSSIFQKLFSYLLIAFSYYDIPFYIVHFFIVLLSIVLISIVIYKLTDYIAYALSIVLLFPFFENGWQLKSCIAMGVITLALYWFYINIFNKKISLLNSLIYVGLLYIASQFHYMSVFFLSFLLINIKSNNLLFFIFLIDLFIFCYSKTIINYFSQYMPSLEAYTTPISIISFLTVSLWQIIGTIIVYFNRQENNNKFNQFILKGSFIMLLLLPFYEFSLITMRLYKIWIIFMGISISYNLYFTKSRLKTQAYFFSIYIIFSHMFFYILLPYILNKDLLPIVLFNDNFFISSLKN</sequence>
<feature type="transmembrane region" description="Helical" evidence="1">
    <location>
        <begin position="79"/>
        <end position="98"/>
    </location>
</feature>
<name>A0A379AR19_AVIAV</name>
<feature type="transmembrane region" description="Helical" evidence="1">
    <location>
        <begin position="256"/>
        <end position="274"/>
    </location>
</feature>
<evidence type="ECO:0008006" key="4">
    <source>
        <dbReference type="Google" id="ProtNLM"/>
    </source>
</evidence>
<feature type="transmembrane region" description="Helical" evidence="1">
    <location>
        <begin position="187"/>
        <end position="209"/>
    </location>
</feature>
<evidence type="ECO:0000313" key="3">
    <source>
        <dbReference type="Proteomes" id="UP000255098"/>
    </source>
</evidence>
<dbReference type="AlphaFoldDB" id="A0A379AR19"/>
<feature type="transmembrane region" description="Helical" evidence="1">
    <location>
        <begin position="221"/>
        <end position="244"/>
    </location>
</feature>
<dbReference type="RefSeq" id="WP_115249152.1">
    <property type="nucleotide sequence ID" value="NZ_UGSP01000001.1"/>
</dbReference>
<feature type="transmembrane region" description="Helical" evidence="1">
    <location>
        <begin position="127"/>
        <end position="144"/>
    </location>
</feature>
<keyword evidence="1" id="KW-0812">Transmembrane</keyword>
<feature type="transmembrane region" description="Helical" evidence="1">
    <location>
        <begin position="156"/>
        <end position="180"/>
    </location>
</feature>
<keyword evidence="3" id="KW-1185">Reference proteome</keyword>
<reference evidence="2 3" key="1">
    <citation type="submission" date="2018-06" db="EMBL/GenBank/DDBJ databases">
        <authorList>
            <consortium name="Pathogen Informatics"/>
            <person name="Doyle S."/>
        </authorList>
    </citation>
    <scope>NUCLEOTIDE SEQUENCE [LARGE SCALE GENOMIC DNA]</scope>
    <source>
        <strain evidence="3">NCTC 11297</strain>
    </source>
</reference>
<protein>
    <recommendedName>
        <fullName evidence="4">Transmembrane protein EpsG</fullName>
    </recommendedName>
</protein>
<evidence type="ECO:0000313" key="2">
    <source>
        <dbReference type="EMBL" id="SUB23862.1"/>
    </source>
</evidence>